<accession>A0A9D1T9D2</accession>
<reference evidence="8" key="1">
    <citation type="submission" date="2020-10" db="EMBL/GenBank/DDBJ databases">
        <authorList>
            <person name="Gilroy R."/>
        </authorList>
    </citation>
    <scope>NUCLEOTIDE SEQUENCE</scope>
    <source>
        <strain evidence="8">ChiBcec6-7307</strain>
    </source>
</reference>
<evidence type="ECO:0000313" key="8">
    <source>
        <dbReference type="EMBL" id="HIV23517.1"/>
    </source>
</evidence>
<evidence type="ECO:0000256" key="1">
    <source>
        <dbReference type="ARBA" id="ARBA00000073"/>
    </source>
</evidence>
<dbReference type="Gene3D" id="3.30.2350.10">
    <property type="entry name" value="Pseudouridine synthase"/>
    <property type="match status" value="1"/>
</dbReference>
<reference evidence="8" key="2">
    <citation type="journal article" date="2021" name="PeerJ">
        <title>Extensive microbial diversity within the chicken gut microbiome revealed by metagenomics and culture.</title>
        <authorList>
            <person name="Gilroy R."/>
            <person name="Ravi A."/>
            <person name="Getino M."/>
            <person name="Pursley I."/>
            <person name="Horton D.L."/>
            <person name="Alikhan N.F."/>
            <person name="Baker D."/>
            <person name="Gharbi K."/>
            <person name="Hall N."/>
            <person name="Watson M."/>
            <person name="Adriaenssens E.M."/>
            <person name="Foster-Nyarko E."/>
            <person name="Jarju S."/>
            <person name="Secka A."/>
            <person name="Antonio M."/>
            <person name="Oren A."/>
            <person name="Chaudhuri R.R."/>
            <person name="La Ragione R."/>
            <person name="Hildebrand F."/>
            <person name="Pallen M.J."/>
        </authorList>
    </citation>
    <scope>NUCLEOTIDE SEQUENCE</scope>
    <source>
        <strain evidence="8">ChiBcec6-7307</strain>
    </source>
</reference>
<dbReference type="GO" id="GO:0009982">
    <property type="term" value="F:pseudouridine synthase activity"/>
    <property type="evidence" value="ECO:0007669"/>
    <property type="project" value="InterPro"/>
</dbReference>
<comment type="caution">
    <text evidence="8">The sequence shown here is derived from an EMBL/GenBank/DDBJ whole genome shotgun (WGS) entry which is preliminary data.</text>
</comment>
<dbReference type="SUPFAM" id="SSF55120">
    <property type="entry name" value="Pseudouridine synthase"/>
    <property type="match status" value="1"/>
</dbReference>
<dbReference type="GO" id="GO:0006396">
    <property type="term" value="P:RNA processing"/>
    <property type="evidence" value="ECO:0007669"/>
    <property type="project" value="UniProtKB-ARBA"/>
</dbReference>
<dbReference type="EMBL" id="DVOS01000054">
    <property type="protein sequence ID" value="HIV23517.1"/>
    <property type="molecule type" value="Genomic_DNA"/>
</dbReference>
<feature type="domain" description="Pseudouridine synthase RsuA/RluA-like" evidence="7">
    <location>
        <begin position="98"/>
        <end position="257"/>
    </location>
</feature>
<organism evidence="8 9">
    <name type="scientific">Candidatus Merdiplasma excrementigallinarum</name>
    <dbReference type="NCBI Taxonomy" id="2840864"/>
    <lineage>
        <taxon>Bacteria</taxon>
        <taxon>Bacillati</taxon>
        <taxon>Bacillota</taxon>
        <taxon>Clostridia</taxon>
        <taxon>Lachnospirales</taxon>
        <taxon>Lachnospiraceae</taxon>
        <taxon>Lachnospiraceae incertae sedis</taxon>
        <taxon>Candidatus Merdiplasma</taxon>
    </lineage>
</organism>
<dbReference type="AlphaFoldDB" id="A0A9D1T9D2"/>
<dbReference type="Pfam" id="PF00849">
    <property type="entry name" value="PseudoU_synth_2"/>
    <property type="match status" value="1"/>
</dbReference>
<dbReference type="InterPro" id="IPR036986">
    <property type="entry name" value="S4_RNA-bd_sf"/>
</dbReference>
<dbReference type="Gene3D" id="3.10.290.10">
    <property type="entry name" value="RNA-binding S4 domain"/>
    <property type="match status" value="1"/>
</dbReference>
<evidence type="ECO:0000256" key="2">
    <source>
        <dbReference type="ARBA" id="ARBA00010876"/>
    </source>
</evidence>
<proteinExistence type="inferred from homology"/>
<dbReference type="PANTHER" id="PTHR21600">
    <property type="entry name" value="MITOCHONDRIAL RNA PSEUDOURIDINE SYNTHASE"/>
    <property type="match status" value="1"/>
</dbReference>
<dbReference type="InterPro" id="IPR020103">
    <property type="entry name" value="PsdUridine_synth_cat_dom_sf"/>
</dbReference>
<evidence type="ECO:0000256" key="4">
    <source>
        <dbReference type="ARBA" id="ARBA00031870"/>
    </source>
</evidence>
<dbReference type="GO" id="GO:0003723">
    <property type="term" value="F:RNA binding"/>
    <property type="evidence" value="ECO:0007669"/>
    <property type="project" value="UniProtKB-KW"/>
</dbReference>
<comment type="catalytic activity">
    <reaction evidence="1">
        <text>a uridine in RNA = a pseudouridine in RNA</text>
        <dbReference type="Rhea" id="RHEA:48348"/>
        <dbReference type="Rhea" id="RHEA-COMP:12068"/>
        <dbReference type="Rhea" id="RHEA-COMP:12069"/>
        <dbReference type="ChEBI" id="CHEBI:65314"/>
        <dbReference type="ChEBI" id="CHEBI:65315"/>
    </reaction>
</comment>
<dbReference type="InterPro" id="IPR050188">
    <property type="entry name" value="RluA_PseudoU_synthase"/>
</dbReference>
<comment type="similarity">
    <text evidence="2">Belongs to the pseudouridine synthase RluA family.</text>
</comment>
<dbReference type="GO" id="GO:0140098">
    <property type="term" value="F:catalytic activity, acting on RNA"/>
    <property type="evidence" value="ECO:0007669"/>
    <property type="project" value="UniProtKB-ARBA"/>
</dbReference>
<protein>
    <recommendedName>
        <fullName evidence="4">RNA pseudouridylate synthase</fullName>
    </recommendedName>
    <alternativeName>
        <fullName evidence="5">RNA-uridine isomerase</fullName>
    </alternativeName>
</protein>
<keyword evidence="6" id="KW-0694">RNA-binding</keyword>
<dbReference type="PANTHER" id="PTHR21600:SF83">
    <property type="entry name" value="PSEUDOURIDYLATE SYNTHASE RPUSD4, MITOCHONDRIAL"/>
    <property type="match status" value="1"/>
</dbReference>
<dbReference type="GO" id="GO:0001522">
    <property type="term" value="P:pseudouridine synthesis"/>
    <property type="evidence" value="ECO:0007669"/>
    <property type="project" value="InterPro"/>
</dbReference>
<dbReference type="CDD" id="cd02869">
    <property type="entry name" value="PseudoU_synth_RluA_like"/>
    <property type="match status" value="1"/>
</dbReference>
<sequence length="336" mass="38243">MKEIVITSLEAGQRMDRLLGKYLREAPKSFLYKMMRKKNITLNGKKAEGSEKLREGDVIRLFFSQETLEKFSGSREEIQEADRQYPYRKLDVLYEDEHVLFINKPAGMLTQKARPEDRSLVEYLIGYLLRSQAVTAKDLEHFRPSVCNRLDRNTSGIVAAGKTVAGLQELGKLFHDRTMDKYYRCVVKGELKEACRLEGYLAKDGEANQVRIFREEREDARPICTEYVPLGHGGGLTLLEVKLITGRSHQIRAHLSSIGHPILGDPKYGDEKLNRYAAARYGIKYQMLHSQRIRMPVLAGTLAPLSGKVIEAGMPDCFRRVLEGEFGSTQAWNGKE</sequence>
<dbReference type="InterPro" id="IPR006145">
    <property type="entry name" value="PsdUridine_synth_RsuA/RluA"/>
</dbReference>
<keyword evidence="3" id="KW-0413">Isomerase</keyword>
<evidence type="ECO:0000256" key="5">
    <source>
        <dbReference type="ARBA" id="ARBA00033164"/>
    </source>
</evidence>
<gene>
    <name evidence="8" type="ORF">IAC80_06215</name>
</gene>
<dbReference type="Proteomes" id="UP000886889">
    <property type="component" value="Unassembled WGS sequence"/>
</dbReference>
<evidence type="ECO:0000256" key="3">
    <source>
        <dbReference type="ARBA" id="ARBA00023235"/>
    </source>
</evidence>
<evidence type="ECO:0000256" key="6">
    <source>
        <dbReference type="PROSITE-ProRule" id="PRU00182"/>
    </source>
</evidence>
<evidence type="ECO:0000313" key="9">
    <source>
        <dbReference type="Proteomes" id="UP000886889"/>
    </source>
</evidence>
<name>A0A9D1T9D2_9FIRM</name>
<evidence type="ECO:0000259" key="7">
    <source>
        <dbReference type="Pfam" id="PF00849"/>
    </source>
</evidence>
<dbReference type="PROSITE" id="PS50889">
    <property type="entry name" value="S4"/>
    <property type="match status" value="1"/>
</dbReference>